<evidence type="ECO:0000313" key="2">
    <source>
        <dbReference type="EMBL" id="WGV27536.1"/>
    </source>
</evidence>
<dbReference type="AlphaFoldDB" id="A0AAJ6PB79"/>
<dbReference type="Proteomes" id="UP001223520">
    <property type="component" value="Chromosome"/>
</dbReference>
<dbReference type="EMBL" id="CP124543">
    <property type="protein sequence ID" value="WGV27536.1"/>
    <property type="molecule type" value="Genomic_DNA"/>
</dbReference>
<accession>A0AAJ6PB79</accession>
<name>A0AAJ6PB79_9CYAN</name>
<protein>
    <submittedName>
        <fullName evidence="2">Uncharacterized protein</fullName>
    </submittedName>
</protein>
<evidence type="ECO:0000256" key="1">
    <source>
        <dbReference type="SAM" id="MobiDB-lite"/>
    </source>
</evidence>
<evidence type="ECO:0000313" key="3">
    <source>
        <dbReference type="Proteomes" id="UP001223520"/>
    </source>
</evidence>
<feature type="region of interest" description="Disordered" evidence="1">
    <location>
        <begin position="57"/>
        <end position="92"/>
    </location>
</feature>
<gene>
    <name evidence="2" type="ORF">QI031_08630</name>
</gene>
<keyword evidence="3" id="KW-1185">Reference proteome</keyword>
<feature type="region of interest" description="Disordered" evidence="1">
    <location>
        <begin position="1"/>
        <end position="35"/>
    </location>
</feature>
<reference evidence="2 3" key="1">
    <citation type="journal article" date="2023" name="Limnol Oceanogr Lett">
        <title>Environmental adaptations by the intertidal Antarctic cyanobacterium Halotia branconii CENA392 as revealed using long-read genome sequencing.</title>
        <authorList>
            <person name="Dextro R.B."/>
            <person name="Delbaje E."/>
            <person name="Freitas P.N.N."/>
            <person name="Geraldes V."/>
            <person name="Pinto E."/>
            <person name="Long P.F."/>
            <person name="Fiore M.F."/>
        </authorList>
    </citation>
    <scope>NUCLEOTIDE SEQUENCE [LARGE SCALE GENOMIC DNA]</scope>
    <source>
        <strain evidence="2 3">CENA392</strain>
    </source>
</reference>
<dbReference type="KEGG" id="hbq:QI031_08630"/>
<feature type="compositionally biased region" description="Basic and acidic residues" evidence="1">
    <location>
        <begin position="70"/>
        <end position="82"/>
    </location>
</feature>
<organism evidence="2 3">
    <name type="scientific">Halotia branconii CENA392</name>
    <dbReference type="NCBI Taxonomy" id="1539056"/>
    <lineage>
        <taxon>Bacteria</taxon>
        <taxon>Bacillati</taxon>
        <taxon>Cyanobacteriota</taxon>
        <taxon>Cyanophyceae</taxon>
        <taxon>Nostocales</taxon>
        <taxon>Nodulariaceae</taxon>
        <taxon>Halotia</taxon>
    </lineage>
</organism>
<proteinExistence type="predicted"/>
<dbReference type="RefSeq" id="WP_281484775.1">
    <property type="nucleotide sequence ID" value="NZ_CP124543.1"/>
</dbReference>
<sequence length="127" mass="13410">MADKKDEIKPNVNEAPTQDAQLAAENMASGKEQTPNVNLDADYAAAQKFSVSEIDQTGEGAAAAKAATAPKREVSPSKETTTEAKATGNPKDYAEMANEVGNLNAESATDVNDDLVKKALEKGERKK</sequence>